<dbReference type="EMBL" id="JACBZO010000001">
    <property type="protein sequence ID" value="NYI40785.1"/>
    <property type="molecule type" value="Genomic_DNA"/>
</dbReference>
<reference evidence="2 3" key="1">
    <citation type="submission" date="2020-07" db="EMBL/GenBank/DDBJ databases">
        <title>Sequencing the genomes of 1000 actinobacteria strains.</title>
        <authorList>
            <person name="Klenk H.-P."/>
        </authorList>
    </citation>
    <scope>NUCLEOTIDE SEQUENCE [LARGE SCALE GENOMIC DNA]</scope>
    <source>
        <strain evidence="2 3">DSM 19970</strain>
    </source>
</reference>
<feature type="chain" id="PRO_5030866746" description="HlyD family secretion protein" evidence="1">
    <location>
        <begin position="22"/>
        <end position="438"/>
    </location>
</feature>
<evidence type="ECO:0008006" key="4">
    <source>
        <dbReference type="Google" id="ProtNLM"/>
    </source>
</evidence>
<evidence type="ECO:0000256" key="1">
    <source>
        <dbReference type="SAM" id="SignalP"/>
    </source>
</evidence>
<dbReference type="AlphaFoldDB" id="A0A7Z0CJI7"/>
<protein>
    <recommendedName>
        <fullName evidence="4">HlyD family secretion protein</fullName>
    </recommendedName>
</protein>
<name>A0A7Z0CJI7_9MICO</name>
<feature type="signal peptide" evidence="1">
    <location>
        <begin position="1"/>
        <end position="21"/>
    </location>
</feature>
<keyword evidence="3" id="KW-1185">Reference proteome</keyword>
<sequence length="438" mass="44191">MIARIVTRIVVVLVAAAGAFAAYMASPASLATPSSSTFSIAPPAPVVACPGPQRVPVGNVGAGGDLASQPTQRTYNVYAPAPTSPQGDGEVAVAPVAAQVERIGDGDIEGWSAMSCGQAQLDQWLVGGSTSLGSSARLVLANPSAAPTEATVTVYGPLGQVQNAFVVAVAPGGQVNKLLEAVVAELPAMVVRVQATGPGVVADLQDSRLEGFQPAGTEWVTPSDLAKTLVIPAVGAQNPSATVTLRLMAPKGASVELSLVSDQGVQPWSVGHALALEPGVVTDIDLPQGLAGAIEVRADSAVLASARTVVPRTPREAIQGDVAYDHMWVAGEAVSQGTLTGVLPLEGARIAVYSPTDAHVVVKDSGGATVAEADLTARTVQWLDVPAPAGTVLSTTGEFAWAFVMESDAGYLTSSEPVDVGQKSLTATVVAAHLPAGG</sequence>
<gene>
    <name evidence="2" type="ORF">BKA03_000904</name>
</gene>
<dbReference type="Pfam" id="PF18986">
    <property type="entry name" value="DUF5719"/>
    <property type="match status" value="1"/>
</dbReference>
<dbReference type="InterPro" id="IPR043777">
    <property type="entry name" value="DUF5719"/>
</dbReference>
<organism evidence="2 3">
    <name type="scientific">Demequina lutea</name>
    <dbReference type="NCBI Taxonomy" id="431489"/>
    <lineage>
        <taxon>Bacteria</taxon>
        <taxon>Bacillati</taxon>
        <taxon>Actinomycetota</taxon>
        <taxon>Actinomycetes</taxon>
        <taxon>Micrococcales</taxon>
        <taxon>Demequinaceae</taxon>
        <taxon>Demequina</taxon>
    </lineage>
</organism>
<evidence type="ECO:0000313" key="2">
    <source>
        <dbReference type="EMBL" id="NYI40785.1"/>
    </source>
</evidence>
<keyword evidence="1" id="KW-0732">Signal</keyword>
<proteinExistence type="predicted"/>
<dbReference type="RefSeq" id="WP_152649491.1">
    <property type="nucleotide sequence ID" value="NZ_BBRC01000003.1"/>
</dbReference>
<dbReference type="OrthoDB" id="3264966at2"/>
<comment type="caution">
    <text evidence="2">The sequence shown here is derived from an EMBL/GenBank/DDBJ whole genome shotgun (WGS) entry which is preliminary data.</text>
</comment>
<evidence type="ECO:0000313" key="3">
    <source>
        <dbReference type="Proteomes" id="UP000547973"/>
    </source>
</evidence>
<accession>A0A7Z0CJI7</accession>
<dbReference type="Proteomes" id="UP000547973">
    <property type="component" value="Unassembled WGS sequence"/>
</dbReference>